<dbReference type="Proteomes" id="UP001247805">
    <property type="component" value="Unassembled WGS sequence"/>
</dbReference>
<evidence type="ECO:0000313" key="5">
    <source>
        <dbReference type="EMBL" id="MDU0354073.1"/>
    </source>
</evidence>
<dbReference type="PANTHER" id="PTHR22604:SF105">
    <property type="entry name" value="TRANS-1,2-DIHYDROBENZENE-1,2-DIOL DEHYDROGENASE"/>
    <property type="match status" value="1"/>
</dbReference>
<comment type="caution">
    <text evidence="5">The sequence shown here is derived from an EMBL/GenBank/DDBJ whole genome shotgun (WGS) entry which is preliminary data.</text>
</comment>
<dbReference type="PANTHER" id="PTHR22604">
    <property type="entry name" value="OXIDOREDUCTASES"/>
    <property type="match status" value="1"/>
</dbReference>
<name>A0ABU3SVM6_9ALTE</name>
<dbReference type="InterPro" id="IPR000683">
    <property type="entry name" value="Gfo/Idh/MocA-like_OxRdtase_N"/>
</dbReference>
<keyword evidence="2" id="KW-0732">Signal</keyword>
<dbReference type="Pfam" id="PF01408">
    <property type="entry name" value="GFO_IDH_MocA"/>
    <property type="match status" value="1"/>
</dbReference>
<reference evidence="5 6" key="1">
    <citation type="submission" date="2023-10" db="EMBL/GenBank/DDBJ databases">
        <title>Glaciecola aquimarina strain GGW-M5 nov., isolated from a coastal seawater.</title>
        <authorList>
            <person name="Bayburt H."/>
            <person name="Kim J.M."/>
            <person name="Choi B.J."/>
            <person name="Jeon C.O."/>
        </authorList>
    </citation>
    <scope>NUCLEOTIDE SEQUENCE [LARGE SCALE GENOMIC DNA]</scope>
    <source>
        <strain evidence="5 6">KCTC 32108</strain>
    </source>
</reference>
<sequence>MNKLKWGIVSAGRIASKFCTDLAYHEHSEIHGVAARNLASAKQFAEKFQIQKAYQGYQAMFDDPEIDVVYIGTPTPVTMQIHEMHF</sequence>
<evidence type="ECO:0000256" key="1">
    <source>
        <dbReference type="ARBA" id="ARBA00010928"/>
    </source>
</evidence>
<proteinExistence type="inferred from homology"/>
<keyword evidence="3" id="KW-0560">Oxidoreductase</keyword>
<evidence type="ECO:0000256" key="3">
    <source>
        <dbReference type="ARBA" id="ARBA00023002"/>
    </source>
</evidence>
<protein>
    <submittedName>
        <fullName evidence="5">Gfo/Idh/MocA family oxidoreductase</fullName>
    </submittedName>
</protein>
<evidence type="ECO:0000256" key="2">
    <source>
        <dbReference type="ARBA" id="ARBA00022729"/>
    </source>
</evidence>
<dbReference type="EMBL" id="JAWDIO010000002">
    <property type="protein sequence ID" value="MDU0354073.1"/>
    <property type="molecule type" value="Genomic_DNA"/>
</dbReference>
<dbReference type="Gene3D" id="3.40.50.720">
    <property type="entry name" value="NAD(P)-binding Rossmann-like Domain"/>
    <property type="match status" value="1"/>
</dbReference>
<comment type="similarity">
    <text evidence="1">Belongs to the Gfo/Idh/MocA family.</text>
</comment>
<dbReference type="InterPro" id="IPR036291">
    <property type="entry name" value="NAD(P)-bd_dom_sf"/>
</dbReference>
<gene>
    <name evidence="5" type="ORF">RS130_09100</name>
</gene>
<dbReference type="InterPro" id="IPR050984">
    <property type="entry name" value="Gfo/Idh/MocA_domain"/>
</dbReference>
<feature type="domain" description="Gfo/Idh/MocA-like oxidoreductase N-terminal" evidence="4">
    <location>
        <begin position="4"/>
        <end position="82"/>
    </location>
</feature>
<organism evidence="5 6">
    <name type="scientific">Paraglaciecola aquimarina</name>
    <dbReference type="NCBI Taxonomy" id="1235557"/>
    <lineage>
        <taxon>Bacteria</taxon>
        <taxon>Pseudomonadati</taxon>
        <taxon>Pseudomonadota</taxon>
        <taxon>Gammaproteobacteria</taxon>
        <taxon>Alteromonadales</taxon>
        <taxon>Alteromonadaceae</taxon>
        <taxon>Paraglaciecola</taxon>
    </lineage>
</organism>
<dbReference type="SUPFAM" id="SSF51735">
    <property type="entry name" value="NAD(P)-binding Rossmann-fold domains"/>
    <property type="match status" value="1"/>
</dbReference>
<evidence type="ECO:0000259" key="4">
    <source>
        <dbReference type="Pfam" id="PF01408"/>
    </source>
</evidence>
<keyword evidence="6" id="KW-1185">Reference proteome</keyword>
<accession>A0ABU3SVM6</accession>
<evidence type="ECO:0000313" key="6">
    <source>
        <dbReference type="Proteomes" id="UP001247805"/>
    </source>
</evidence>